<protein>
    <submittedName>
        <fullName evidence="1">RpiB/LacA/LacB family sugar-phosphate isomerase</fullName>
    </submittedName>
</protein>
<dbReference type="InterPro" id="IPR003500">
    <property type="entry name" value="RpiB_LacA_LacB"/>
</dbReference>
<gene>
    <name evidence="1" type="ORF">ENV17_07725</name>
</gene>
<name>A0A7C4BAH1_THEPE</name>
<proteinExistence type="predicted"/>
<comment type="caution">
    <text evidence="1">The sequence shown here is derived from an EMBL/GenBank/DDBJ whole genome shotgun (WGS) entry which is preliminary data.</text>
</comment>
<accession>A0A7C4BAH1</accession>
<evidence type="ECO:0000313" key="1">
    <source>
        <dbReference type="EMBL" id="HGI44256.1"/>
    </source>
</evidence>
<dbReference type="AlphaFoldDB" id="A0A7C4BAH1"/>
<reference evidence="1" key="1">
    <citation type="journal article" date="2020" name="mSystems">
        <title>Genome- and Community-Level Interaction Insights into Carbon Utilization and Element Cycling Functions of Hydrothermarchaeota in Hydrothermal Sediment.</title>
        <authorList>
            <person name="Zhou Z."/>
            <person name="Liu Y."/>
            <person name="Xu W."/>
            <person name="Pan J."/>
            <person name="Luo Z.H."/>
            <person name="Li M."/>
        </authorList>
    </citation>
    <scope>NUCLEOTIDE SEQUENCE [LARGE SCALE GENOMIC DNA]</scope>
    <source>
        <strain evidence="1">SpSt-735</strain>
    </source>
</reference>
<dbReference type="Gene3D" id="3.40.1400.10">
    <property type="entry name" value="Sugar-phosphate isomerase, RpiB/LacA/LacB"/>
    <property type="match status" value="1"/>
</dbReference>
<dbReference type="PANTHER" id="PTHR30345">
    <property type="entry name" value="RIBOSE-5-PHOSPHATE ISOMERASE B"/>
    <property type="match status" value="1"/>
</dbReference>
<dbReference type="SUPFAM" id="SSF89623">
    <property type="entry name" value="Ribose/Galactose isomerase RpiB/AlsB"/>
    <property type="match status" value="1"/>
</dbReference>
<dbReference type="Pfam" id="PF02502">
    <property type="entry name" value="LacAB_rpiB"/>
    <property type="match status" value="1"/>
</dbReference>
<dbReference type="GO" id="GO:0004751">
    <property type="term" value="F:ribose-5-phosphate isomerase activity"/>
    <property type="evidence" value="ECO:0007669"/>
    <property type="project" value="TreeGrafter"/>
</dbReference>
<keyword evidence="1" id="KW-0413">Isomerase</keyword>
<dbReference type="NCBIfam" id="TIGR00689">
    <property type="entry name" value="rpiB_lacA_lacB"/>
    <property type="match status" value="1"/>
</dbReference>
<organism evidence="1">
    <name type="scientific">Thermofilum pendens</name>
    <dbReference type="NCBI Taxonomy" id="2269"/>
    <lineage>
        <taxon>Archaea</taxon>
        <taxon>Thermoproteota</taxon>
        <taxon>Thermoprotei</taxon>
        <taxon>Thermofilales</taxon>
        <taxon>Thermofilaceae</taxon>
        <taxon>Thermofilum</taxon>
    </lineage>
</organism>
<dbReference type="GO" id="GO:0009052">
    <property type="term" value="P:pentose-phosphate shunt, non-oxidative branch"/>
    <property type="evidence" value="ECO:0007669"/>
    <property type="project" value="TreeGrafter"/>
</dbReference>
<dbReference type="EMBL" id="DTFI01000225">
    <property type="protein sequence ID" value="HGI44256.1"/>
    <property type="molecule type" value="Genomic_DNA"/>
</dbReference>
<dbReference type="GO" id="GO:0019316">
    <property type="term" value="P:D-allose catabolic process"/>
    <property type="evidence" value="ECO:0007669"/>
    <property type="project" value="TreeGrafter"/>
</dbReference>
<sequence length="187" mass="20503">MGARAIPGRLRVRGGPRGKVFTAQASSLRRWCTLRVALGSDENYSIANFLVRELRRRGFEVVLVGAPALGKPYPWPQVGYEVARLVAEGVVDTGIVMCYTGTGVSIAANKVPGVRAALCTDAKNARGARLWNDANVLALSARLLSEELAKEILDAWFETRGPDPSERENIEELKRLDERLRCPEGAR</sequence>
<dbReference type="InterPro" id="IPR036569">
    <property type="entry name" value="RpiB_LacA_LacB_sf"/>
</dbReference>
<dbReference type="PANTHER" id="PTHR30345:SF2">
    <property type="entry name" value="SUGAR-PHOSPHATE ISOMERASE, RPIB_LACA_LACB FAMILY"/>
    <property type="match status" value="1"/>
</dbReference>